<organism evidence="3 4">
    <name type="scientific">Nocardia puris</name>
    <dbReference type="NCBI Taxonomy" id="208602"/>
    <lineage>
        <taxon>Bacteria</taxon>
        <taxon>Bacillati</taxon>
        <taxon>Actinomycetota</taxon>
        <taxon>Actinomycetes</taxon>
        <taxon>Mycobacteriales</taxon>
        <taxon>Nocardiaceae</taxon>
        <taxon>Nocardia</taxon>
    </lineage>
</organism>
<dbReference type="EMBL" id="QNRE01000001">
    <property type="protein sequence ID" value="RBO96147.1"/>
    <property type="molecule type" value="Genomic_DNA"/>
</dbReference>
<dbReference type="OrthoDB" id="9785768at2"/>
<gene>
    <name evidence="3" type="ORF">DFR74_101158</name>
</gene>
<dbReference type="PANTHER" id="PTHR42870:SF1">
    <property type="entry name" value="NON-SPECIFIC LIPID-TRANSFER PROTEIN-LIKE 2"/>
    <property type="match status" value="1"/>
</dbReference>
<feature type="domain" description="Thiolase C-terminal" evidence="2">
    <location>
        <begin position="261"/>
        <end position="384"/>
    </location>
</feature>
<protein>
    <submittedName>
        <fullName evidence="3">Acetyl-CoA acetyltransferase</fullName>
    </submittedName>
</protein>
<dbReference type="Gene3D" id="3.40.47.10">
    <property type="match status" value="1"/>
</dbReference>
<name>A0A366E1H2_9NOCA</name>
<proteinExistence type="predicted"/>
<sequence length="387" mass="40428">MDTAIVGIGLYPFGRHPGVSAVAMGALAARAALRDAGVEWRDIDFAFGGSYGANTAAGEGTTADSLVRWMGLTGLPFVNVSNGCATAGSAVAMACNAVAAGQGGLGLVVGFDKHARGAFDVNPALFGLESWYGDTGLMLTTQFFAMKINRYLHDHGIDPFLLAEIAAKSYRNGARTPTAWRREPFTAEQIAAAPMLNHPLTKYMFCAPSEGAAALVVCPAEHAHRYTDTPVYIRGISVRTRQFSSFEVFSTSLPAERAPAPTVAAAAACFDMAGIGPDEVRVAQLQDSEAGAELMHMAENGFCADGEQERLVRSGATALDGRLAINTDGGLLCNGEPIGASGLRQIHEICVQLRGQAGARQVPGTPRVGYTQVYGAPGVAACVLLTT</sequence>
<dbReference type="PIRSF" id="PIRSF000429">
    <property type="entry name" value="Ac-CoA_Ac_transf"/>
    <property type="match status" value="1"/>
</dbReference>
<dbReference type="Pfam" id="PF22691">
    <property type="entry name" value="Thiolase_C_1"/>
    <property type="match status" value="1"/>
</dbReference>
<evidence type="ECO:0000313" key="3">
    <source>
        <dbReference type="EMBL" id="RBO96147.1"/>
    </source>
</evidence>
<dbReference type="InterPro" id="IPR002155">
    <property type="entry name" value="Thiolase"/>
</dbReference>
<dbReference type="GO" id="GO:0016747">
    <property type="term" value="F:acyltransferase activity, transferring groups other than amino-acyl groups"/>
    <property type="evidence" value="ECO:0007669"/>
    <property type="project" value="InterPro"/>
</dbReference>
<dbReference type="AlphaFoldDB" id="A0A366E1H2"/>
<evidence type="ECO:0000259" key="2">
    <source>
        <dbReference type="Pfam" id="PF22691"/>
    </source>
</evidence>
<dbReference type="Pfam" id="PF00108">
    <property type="entry name" value="Thiolase_N"/>
    <property type="match status" value="1"/>
</dbReference>
<dbReference type="InterPro" id="IPR020616">
    <property type="entry name" value="Thiolase_N"/>
</dbReference>
<dbReference type="InterPro" id="IPR016039">
    <property type="entry name" value="Thiolase-like"/>
</dbReference>
<dbReference type="CDD" id="cd00829">
    <property type="entry name" value="SCP-x_thiolase"/>
    <property type="match status" value="1"/>
</dbReference>
<evidence type="ECO:0000259" key="1">
    <source>
        <dbReference type="Pfam" id="PF00108"/>
    </source>
</evidence>
<dbReference type="RefSeq" id="WP_067509512.1">
    <property type="nucleotide sequence ID" value="NZ_QNRE01000001.1"/>
</dbReference>
<feature type="domain" description="Thiolase N-terminal" evidence="1">
    <location>
        <begin position="5"/>
        <end position="179"/>
    </location>
</feature>
<dbReference type="SUPFAM" id="SSF53901">
    <property type="entry name" value="Thiolase-like"/>
    <property type="match status" value="2"/>
</dbReference>
<accession>A0A366E1H2</accession>
<dbReference type="InterPro" id="IPR055140">
    <property type="entry name" value="Thiolase_C_2"/>
</dbReference>
<dbReference type="Proteomes" id="UP000252586">
    <property type="component" value="Unassembled WGS sequence"/>
</dbReference>
<evidence type="ECO:0000313" key="4">
    <source>
        <dbReference type="Proteomes" id="UP000252586"/>
    </source>
</evidence>
<comment type="caution">
    <text evidence="3">The sequence shown here is derived from an EMBL/GenBank/DDBJ whole genome shotgun (WGS) entry which is preliminary data.</text>
</comment>
<reference evidence="3 4" key="1">
    <citation type="submission" date="2018-06" db="EMBL/GenBank/DDBJ databases">
        <title>Genomic Encyclopedia of Type Strains, Phase IV (KMG-IV): sequencing the most valuable type-strain genomes for metagenomic binning, comparative biology and taxonomic classification.</title>
        <authorList>
            <person name="Goeker M."/>
        </authorList>
    </citation>
    <scope>NUCLEOTIDE SEQUENCE [LARGE SCALE GENOMIC DNA]</scope>
    <source>
        <strain evidence="3 4">DSM 44599</strain>
    </source>
</reference>
<keyword evidence="4" id="KW-1185">Reference proteome</keyword>
<dbReference type="PANTHER" id="PTHR42870">
    <property type="entry name" value="ACETYL-COA C-ACETYLTRANSFERASE"/>
    <property type="match status" value="1"/>
</dbReference>
<dbReference type="STRING" id="1210090.GCA_001613185_03259"/>
<keyword evidence="3" id="KW-0808">Transferase</keyword>